<dbReference type="Pfam" id="PF05662">
    <property type="entry name" value="YadA_stalk"/>
    <property type="match status" value="3"/>
</dbReference>
<dbReference type="Gene3D" id="6.10.250.2040">
    <property type="match status" value="3"/>
</dbReference>
<dbReference type="EMBL" id="AJMT01000189">
    <property type="protein sequence ID" value="EIG24793.1"/>
    <property type="molecule type" value="Genomic_DNA"/>
</dbReference>
<protein>
    <submittedName>
        <fullName evidence="2">Hemagglutinin</fullName>
    </submittedName>
</protein>
<sequence>VAIKEGKNIKVTRNGKNITVATSDDVEFNAVNATNVIAETVIAGNSVLTTEGLKIGADNSPSQVSLTTAGLSNGGNKIAKVAKGTADTDAVNFSQLNPIAKALNTTVNPDGSIAAPNFTVKHADGTEGTPVHTVQDALDKVGEEVTKGINVGGTTGSNKYALGGTINIKGDSNIVSDTVEGGVQLKLADTVKIGQDSGKPVSIDGTTGTVSGLSNTTLGAAPLAGSNKAATEAQLDATQVNLATILGGNAANNNGNVTTSNIGGTGKDNVHEAIAAVKETADKGWNLKANDEADSEKIAAGDTVTVKQGKNIRVKRSGKELTVETEDDVEFTHVKADSVEAASVVADSVIAGNSVLTTEGLKIGADGSPSQVSLTTAGLNNGGNKVTNVAKGTADTDGVNVSQLNPVAKALNTNIDPTTGEVAAPSFTVTKADGTKHPAVGTVQDALDKVGEEVTKGLNIVADNGSSEKVNLGDTVKYTSKDKNIVTTSGTGKEIDFSLAEKVTIGKDAANGGKPVVIDGKEGIVSGLTNTTLGAAPLADSNKAATEAQLDATQVNLANVLGGNAANNNGNVTTSDIGGTGENNVHDAIKSVKATADKGWKLKANDEADSDSEKIAAGDTVTVKQGKNIRVKRSGKELTVETEDDVEFGTVSATTVLADSFISGNSVLSGEGLKIGADGSPSQVSLTNAGLNNGGNKIANVAKGTADTDAVNVAQLNEQLAATEKTTTVVAGKNVTVSEKVDGNNTEYTVNADKTTLSQVANGAVKVSEGAKDADGVTDYALDLTDEAKADIAKGVAAKDAVDNKGLTFAADNGTTGAKKLGDSLSVKG</sequence>
<feature type="non-terminal residue" evidence="2">
    <location>
        <position position="829"/>
    </location>
</feature>
<evidence type="ECO:0000313" key="2">
    <source>
        <dbReference type="EMBL" id="EIG24793.1"/>
    </source>
</evidence>
<proteinExistence type="predicted"/>
<reference evidence="2 3" key="1">
    <citation type="submission" date="2012-04" db="EMBL/GenBank/DDBJ databases">
        <authorList>
            <person name="Harkins D.M."/>
            <person name="Madupu R."/>
            <person name="Durkin A.S."/>
            <person name="Torralba M."/>
            <person name="Methe B."/>
            <person name="Sutton G.G."/>
            <person name="Nelson K.E."/>
        </authorList>
    </citation>
    <scope>NUCLEOTIDE SEQUENCE [LARGE SCALE GENOMIC DNA]</scope>
    <source>
        <strain evidence="2 3">VK64</strain>
    </source>
</reference>
<accession>I2NG32</accession>
<dbReference type="Gene3D" id="2.20.70.140">
    <property type="match status" value="3"/>
</dbReference>
<dbReference type="InterPro" id="IPR008635">
    <property type="entry name" value="Coiled_stalk_dom"/>
</dbReference>
<dbReference type="RefSeq" id="WP_003768710.1">
    <property type="nucleotide sequence ID" value="NZ_AJMT01000189.1"/>
</dbReference>
<feature type="domain" description="Trimeric autotransporter adhesin YadA-like stalk" evidence="1">
    <location>
        <begin position="385"/>
        <end position="423"/>
    </location>
</feature>
<feature type="non-terminal residue" evidence="2">
    <location>
        <position position="1"/>
    </location>
</feature>
<evidence type="ECO:0000313" key="3">
    <source>
        <dbReference type="Proteomes" id="UP000004473"/>
    </source>
</evidence>
<dbReference type="Gene3D" id="6.20.50.100">
    <property type="match status" value="3"/>
</dbReference>
<dbReference type="SUPFAM" id="SSF101967">
    <property type="entry name" value="Adhesin YadA, collagen-binding domain"/>
    <property type="match status" value="2"/>
</dbReference>
<evidence type="ECO:0000259" key="1">
    <source>
        <dbReference type="Pfam" id="PF05662"/>
    </source>
</evidence>
<dbReference type="Proteomes" id="UP000004473">
    <property type="component" value="Unassembled WGS sequence"/>
</dbReference>
<dbReference type="AlphaFoldDB" id="I2NG32"/>
<feature type="domain" description="Trimeric autotransporter adhesin YadA-like stalk" evidence="1">
    <location>
        <begin position="697"/>
        <end position="736"/>
    </location>
</feature>
<comment type="caution">
    <text evidence="2">The sequence shown here is derived from an EMBL/GenBank/DDBJ whole genome shotgun (WGS) entry which is preliminary data.</text>
</comment>
<dbReference type="InterPro" id="IPR011049">
    <property type="entry name" value="Serralysin-like_metalloprot_C"/>
</dbReference>
<feature type="domain" description="Trimeric autotransporter adhesin YadA-like stalk" evidence="1">
    <location>
        <begin position="77"/>
        <end position="112"/>
    </location>
</feature>
<dbReference type="GO" id="GO:0019867">
    <property type="term" value="C:outer membrane"/>
    <property type="evidence" value="ECO:0007669"/>
    <property type="project" value="InterPro"/>
</dbReference>
<gene>
    <name evidence="2" type="ORF">HMPREF1051_0268</name>
</gene>
<name>I2NG32_NEISI</name>
<organism evidence="2 3">
    <name type="scientific">Neisseria sicca VK64</name>
    <dbReference type="NCBI Taxonomy" id="1095748"/>
    <lineage>
        <taxon>Bacteria</taxon>
        <taxon>Pseudomonadati</taxon>
        <taxon>Pseudomonadota</taxon>
        <taxon>Betaproteobacteria</taxon>
        <taxon>Neisseriales</taxon>
        <taxon>Neisseriaceae</taxon>
        <taxon>Neisseria</taxon>
    </lineage>
</organism>